<dbReference type="PROSITE" id="PS50853">
    <property type="entry name" value="FN3"/>
    <property type="match status" value="1"/>
</dbReference>
<dbReference type="RefSeq" id="WP_229533997.1">
    <property type="nucleotide sequence ID" value="NZ_JAJHJB010000003.1"/>
</dbReference>
<evidence type="ECO:0000313" key="3">
    <source>
        <dbReference type="EMBL" id="MCC5464565.1"/>
    </source>
</evidence>
<dbReference type="InterPro" id="IPR013783">
    <property type="entry name" value="Ig-like_fold"/>
</dbReference>
<evidence type="ECO:0000259" key="2">
    <source>
        <dbReference type="PROSITE" id="PS50853"/>
    </source>
</evidence>
<dbReference type="Proteomes" id="UP001165492">
    <property type="component" value="Unassembled WGS sequence"/>
</dbReference>
<keyword evidence="4" id="KW-1185">Reference proteome</keyword>
<evidence type="ECO:0000313" key="4">
    <source>
        <dbReference type="Proteomes" id="UP001165492"/>
    </source>
</evidence>
<organism evidence="3 4">
    <name type="scientific">Pelosinus baikalensis</name>
    <dbReference type="NCBI Taxonomy" id="2892015"/>
    <lineage>
        <taxon>Bacteria</taxon>
        <taxon>Bacillati</taxon>
        <taxon>Bacillota</taxon>
        <taxon>Negativicutes</taxon>
        <taxon>Selenomonadales</taxon>
        <taxon>Sporomusaceae</taxon>
        <taxon>Pelosinus</taxon>
    </lineage>
</organism>
<feature type="compositionally biased region" description="Low complexity" evidence="1">
    <location>
        <begin position="227"/>
        <end position="237"/>
    </location>
</feature>
<protein>
    <recommendedName>
        <fullName evidence="2">Fibronectin type-III domain-containing protein</fullName>
    </recommendedName>
</protein>
<dbReference type="EMBL" id="JAJHJB010000003">
    <property type="protein sequence ID" value="MCC5464565.1"/>
    <property type="molecule type" value="Genomic_DNA"/>
</dbReference>
<accession>A0ABS8HMZ2</accession>
<reference evidence="3" key="1">
    <citation type="submission" date="2021-11" db="EMBL/GenBank/DDBJ databases">
        <title>Description of a new species Pelosinus isolated from the bottom sediments of Lake Baikal.</title>
        <authorList>
            <person name="Zakharyuk A."/>
        </authorList>
    </citation>
    <scope>NUCLEOTIDE SEQUENCE</scope>
    <source>
        <strain evidence="3">Bkl1</strain>
    </source>
</reference>
<feature type="domain" description="Fibronectin type-III" evidence="2">
    <location>
        <begin position="154"/>
        <end position="242"/>
    </location>
</feature>
<dbReference type="Gene3D" id="2.60.120.260">
    <property type="entry name" value="Galactose-binding domain-like"/>
    <property type="match status" value="1"/>
</dbReference>
<evidence type="ECO:0000256" key="1">
    <source>
        <dbReference type="SAM" id="MobiDB-lite"/>
    </source>
</evidence>
<comment type="caution">
    <text evidence="3">The sequence shown here is derived from an EMBL/GenBank/DDBJ whole genome shotgun (WGS) entry which is preliminary data.</text>
</comment>
<dbReference type="InterPro" id="IPR003961">
    <property type="entry name" value="FN3_dom"/>
</dbReference>
<sequence length="315" mass="34507">MANIGQQLLTPEADWQRIEVTDALFTALPKFLSWTVDSKAGNSGSSALYTAATTASYSFNFRGTKLRIISRIWATSYPTDNKVYVDNILVDTFTLIGTKTYGALVFEITGLDLKEHVVSIVKGTGTYFWADAIDIDATGTIEPYNPNPTPDISAPTNLITTASNFQVNLSWTAVTEATGYNVKRSTTAGGPYTTITTNVPGTSYLDTTVTNGITYYYVVTAVDSSNNESANSNEASATPQAPSSHGLLRATMNDSSEREYQLSTTEIDGFINWVKDHANTDSNCYMLNKIEVLQNSKEYLIFEKIISFEVVELTK</sequence>
<dbReference type="InterPro" id="IPR036116">
    <property type="entry name" value="FN3_sf"/>
</dbReference>
<proteinExistence type="predicted"/>
<feature type="region of interest" description="Disordered" evidence="1">
    <location>
        <begin position="227"/>
        <end position="247"/>
    </location>
</feature>
<name>A0ABS8HMZ2_9FIRM</name>
<dbReference type="SUPFAM" id="SSF49265">
    <property type="entry name" value="Fibronectin type III"/>
    <property type="match status" value="1"/>
</dbReference>
<dbReference type="Gene3D" id="2.60.40.10">
    <property type="entry name" value="Immunoglobulins"/>
    <property type="match status" value="1"/>
</dbReference>
<gene>
    <name evidence="3" type="ORF">LMF89_04195</name>
</gene>